<dbReference type="InterPro" id="IPR036388">
    <property type="entry name" value="WH-like_DNA-bd_sf"/>
</dbReference>
<accession>A0ABT5JAI6</accession>
<organism evidence="6 7">
    <name type="scientific">Rhodoplanes tepidamans</name>
    <name type="common">Rhodoplanes cryptolactis</name>
    <dbReference type="NCBI Taxonomy" id="200616"/>
    <lineage>
        <taxon>Bacteria</taxon>
        <taxon>Pseudomonadati</taxon>
        <taxon>Pseudomonadota</taxon>
        <taxon>Alphaproteobacteria</taxon>
        <taxon>Hyphomicrobiales</taxon>
        <taxon>Nitrobacteraceae</taxon>
        <taxon>Rhodoplanes</taxon>
    </lineage>
</organism>
<dbReference type="Gene3D" id="3.40.190.290">
    <property type="match status" value="1"/>
</dbReference>
<dbReference type="EMBL" id="JAQQLI010000018">
    <property type="protein sequence ID" value="MDC7786644.1"/>
    <property type="molecule type" value="Genomic_DNA"/>
</dbReference>
<feature type="domain" description="HTH lysR-type" evidence="5">
    <location>
        <begin position="1"/>
        <end position="58"/>
    </location>
</feature>
<dbReference type="InterPro" id="IPR005119">
    <property type="entry name" value="LysR_subst-bd"/>
</dbReference>
<reference evidence="6" key="1">
    <citation type="journal article" date="2023" name="Microbiol Resour">
        <title>Genome Sequences of Rhodoplanes serenus and Two Thermotolerant Strains, Rhodoplanes tepidamans and 'Rhodoplanes cryptolactis,' Further Refine the Genus.</title>
        <authorList>
            <person name="Rayyan A.A."/>
            <person name="Kyndt J.A."/>
        </authorList>
    </citation>
    <scope>NUCLEOTIDE SEQUENCE</scope>
    <source>
        <strain evidence="6">DSM 9987</strain>
    </source>
</reference>
<dbReference type="Gene3D" id="1.10.10.10">
    <property type="entry name" value="Winged helix-like DNA-binding domain superfamily/Winged helix DNA-binding domain"/>
    <property type="match status" value="1"/>
</dbReference>
<comment type="similarity">
    <text evidence="1">Belongs to the LysR transcriptional regulatory family.</text>
</comment>
<sequence>MDWEGLKFFLAVGREGTLAGAGRALGVKHSTVLRRVAALEEELGLKLFDRHPDGYHLTGAGKEMLDAAVHIGDDIVTMERRLSGRDLRLAGTVRVAAIGVLVPWIAGALAEFRALHPAIKVEVVISPAGVSLARHEADIAILISSATPESLVGRRIAALAHRVYSALSFPAADVADPDITRYEWVSYTASRADVPQAQWVAANIPADRVVFRANHTGMVVAAVKAGLGLGVLPCYLGDAEPSLRALRDIGNLGQEMWILTHRDLKRMPRIRALMDFLARELGRHRDLIEGRARDEMCG</sequence>
<gene>
    <name evidence="6" type="ORF">PQJ73_13200</name>
</gene>
<dbReference type="InterPro" id="IPR036390">
    <property type="entry name" value="WH_DNA-bd_sf"/>
</dbReference>
<evidence type="ECO:0000313" key="7">
    <source>
        <dbReference type="Proteomes" id="UP001165652"/>
    </source>
</evidence>
<evidence type="ECO:0000256" key="2">
    <source>
        <dbReference type="ARBA" id="ARBA00023015"/>
    </source>
</evidence>
<evidence type="ECO:0000256" key="3">
    <source>
        <dbReference type="ARBA" id="ARBA00023125"/>
    </source>
</evidence>
<protein>
    <submittedName>
        <fullName evidence="6">LysR family transcriptional regulator</fullName>
    </submittedName>
</protein>
<dbReference type="PROSITE" id="PS50931">
    <property type="entry name" value="HTH_LYSR"/>
    <property type="match status" value="1"/>
</dbReference>
<dbReference type="PANTHER" id="PTHR30537:SF3">
    <property type="entry name" value="TRANSCRIPTIONAL REGULATORY PROTEIN"/>
    <property type="match status" value="1"/>
</dbReference>
<dbReference type="InterPro" id="IPR000847">
    <property type="entry name" value="LysR_HTH_N"/>
</dbReference>
<evidence type="ECO:0000256" key="4">
    <source>
        <dbReference type="ARBA" id="ARBA00023163"/>
    </source>
</evidence>
<dbReference type="SUPFAM" id="SSF46785">
    <property type="entry name" value="Winged helix' DNA-binding domain"/>
    <property type="match status" value="1"/>
</dbReference>
<keyword evidence="4" id="KW-0804">Transcription</keyword>
<dbReference type="RefSeq" id="WP_272777492.1">
    <property type="nucleotide sequence ID" value="NZ_JAQQLI010000018.1"/>
</dbReference>
<dbReference type="InterPro" id="IPR058163">
    <property type="entry name" value="LysR-type_TF_proteobact-type"/>
</dbReference>
<comment type="caution">
    <text evidence="6">The sequence shown here is derived from an EMBL/GenBank/DDBJ whole genome shotgun (WGS) entry which is preliminary data.</text>
</comment>
<dbReference type="PANTHER" id="PTHR30537">
    <property type="entry name" value="HTH-TYPE TRANSCRIPTIONAL REGULATOR"/>
    <property type="match status" value="1"/>
</dbReference>
<name>A0ABT5JAI6_RHOTP</name>
<evidence type="ECO:0000313" key="6">
    <source>
        <dbReference type="EMBL" id="MDC7786644.1"/>
    </source>
</evidence>
<evidence type="ECO:0000256" key="1">
    <source>
        <dbReference type="ARBA" id="ARBA00009437"/>
    </source>
</evidence>
<proteinExistence type="inferred from homology"/>
<keyword evidence="2" id="KW-0805">Transcription regulation</keyword>
<dbReference type="SUPFAM" id="SSF53850">
    <property type="entry name" value="Periplasmic binding protein-like II"/>
    <property type="match status" value="1"/>
</dbReference>
<keyword evidence="7" id="KW-1185">Reference proteome</keyword>
<keyword evidence="3" id="KW-0238">DNA-binding</keyword>
<reference evidence="6" key="2">
    <citation type="submission" date="2023-02" db="EMBL/GenBank/DDBJ databases">
        <authorList>
            <person name="Rayyan A."/>
            <person name="Meyer T."/>
            <person name="Kyndt J.A."/>
        </authorList>
    </citation>
    <scope>NUCLEOTIDE SEQUENCE</scope>
    <source>
        <strain evidence="6">DSM 9987</strain>
    </source>
</reference>
<dbReference type="Proteomes" id="UP001165652">
    <property type="component" value="Unassembled WGS sequence"/>
</dbReference>
<dbReference type="Pfam" id="PF03466">
    <property type="entry name" value="LysR_substrate"/>
    <property type="match status" value="1"/>
</dbReference>
<dbReference type="Pfam" id="PF00126">
    <property type="entry name" value="HTH_1"/>
    <property type="match status" value="1"/>
</dbReference>
<evidence type="ECO:0000259" key="5">
    <source>
        <dbReference type="PROSITE" id="PS50931"/>
    </source>
</evidence>